<gene>
    <name evidence="1" type="ORF">GEV26_06490</name>
</gene>
<evidence type="ECO:0000313" key="2">
    <source>
        <dbReference type="Proteomes" id="UP000392064"/>
    </source>
</evidence>
<accession>A0A5Q2MM75</accession>
<organism evidence="1 2">
    <name type="scientific">Aeromicrobium yanjiei</name>
    <dbReference type="NCBI Taxonomy" id="2662028"/>
    <lineage>
        <taxon>Bacteria</taxon>
        <taxon>Bacillati</taxon>
        <taxon>Actinomycetota</taxon>
        <taxon>Actinomycetes</taxon>
        <taxon>Propionibacteriales</taxon>
        <taxon>Nocardioidaceae</taxon>
        <taxon>Aeromicrobium</taxon>
    </lineage>
</organism>
<dbReference type="AlphaFoldDB" id="A0A5Q2MM75"/>
<protein>
    <submittedName>
        <fullName evidence="1">Uncharacterized protein</fullName>
    </submittedName>
</protein>
<name>A0A5Q2MM75_9ACTN</name>
<dbReference type="EMBL" id="CP045737">
    <property type="protein sequence ID" value="QGG41040.1"/>
    <property type="molecule type" value="Genomic_DNA"/>
</dbReference>
<reference evidence="1 2" key="1">
    <citation type="submission" date="2019-11" db="EMBL/GenBank/DDBJ databases">
        <authorList>
            <person name="Li J."/>
        </authorList>
    </citation>
    <scope>NUCLEOTIDE SEQUENCE [LARGE SCALE GENOMIC DNA]</scope>
    <source>
        <strain evidence="1 2">MF47</strain>
    </source>
</reference>
<dbReference type="RefSeq" id="WP_153652309.1">
    <property type="nucleotide sequence ID" value="NZ_CP045737.1"/>
</dbReference>
<dbReference type="KEGG" id="aef:GEV26_06490"/>
<proteinExistence type="predicted"/>
<sequence>MERREDPVDDEASWRRFTPGAPEREALLALSAELGLRLRPRLVPLSLGTTFEVEGIDADDTHLVQVVVNRGAFSSNQRNKVLADMFKLLWLRSTRFPQAEVCLVLSESTAEAFKPRAWTTLAADELGFHLFVVAETGTVTRLVREPV</sequence>
<evidence type="ECO:0000313" key="1">
    <source>
        <dbReference type="EMBL" id="QGG41040.1"/>
    </source>
</evidence>
<dbReference type="Proteomes" id="UP000392064">
    <property type="component" value="Chromosome"/>
</dbReference>
<keyword evidence="2" id="KW-1185">Reference proteome</keyword>